<dbReference type="PANTHER" id="PTHR21015:SF22">
    <property type="entry name" value="GLYCOSYLTRANSFERASE"/>
    <property type="match status" value="1"/>
</dbReference>
<dbReference type="GO" id="GO:0016758">
    <property type="term" value="F:hexosyltransferase activity"/>
    <property type="evidence" value="ECO:0007669"/>
    <property type="project" value="InterPro"/>
</dbReference>
<protein>
    <recommendedName>
        <fullName evidence="8">UDP-N-acetylglucosamine--N-acetylmuramyl-(pentapeptide) pyrophosphoryl-undecaprenol N-acetylglucosamine transferase</fullName>
    </recommendedName>
</protein>
<reference evidence="6 7" key="1">
    <citation type="journal article" date="2016" name="Nat. Commun.">
        <title>Thousands of microbial genomes shed light on interconnected biogeochemical processes in an aquifer system.</title>
        <authorList>
            <person name="Anantharaman K."/>
            <person name="Brown C.T."/>
            <person name="Hug L.A."/>
            <person name="Sharon I."/>
            <person name="Castelle C.J."/>
            <person name="Probst A.J."/>
            <person name="Thomas B.C."/>
            <person name="Singh A."/>
            <person name="Wilkins M.J."/>
            <person name="Karaoz U."/>
            <person name="Brodie E.L."/>
            <person name="Williams K.H."/>
            <person name="Hubbard S.S."/>
            <person name="Banfield J.F."/>
        </authorList>
    </citation>
    <scope>NUCLEOTIDE SEQUENCE [LARGE SCALE GENOMIC DNA]</scope>
</reference>
<evidence type="ECO:0000256" key="3">
    <source>
        <dbReference type="SAM" id="Phobius"/>
    </source>
</evidence>
<evidence type="ECO:0008006" key="8">
    <source>
        <dbReference type="Google" id="ProtNLM"/>
    </source>
</evidence>
<evidence type="ECO:0000313" key="7">
    <source>
        <dbReference type="Proteomes" id="UP000178603"/>
    </source>
</evidence>
<feature type="transmembrane region" description="Helical" evidence="3">
    <location>
        <begin position="73"/>
        <end position="95"/>
    </location>
</feature>
<keyword evidence="3" id="KW-0812">Transmembrane</keyword>
<dbReference type="Pfam" id="PF04101">
    <property type="entry name" value="Glyco_tran_28_C"/>
    <property type="match status" value="1"/>
</dbReference>
<dbReference type="Pfam" id="PF03033">
    <property type="entry name" value="Glyco_transf_28"/>
    <property type="match status" value="1"/>
</dbReference>
<keyword evidence="2" id="KW-0808">Transferase</keyword>
<keyword evidence="3" id="KW-0472">Membrane</keyword>
<dbReference type="PANTHER" id="PTHR21015">
    <property type="entry name" value="UDP-N-ACETYLGLUCOSAMINE--N-ACETYLMURAMYL-(PENTAPEPTIDE) PYROPHOSPHORYL-UNDECAPRENOL N-ACETYLGLUCOSAMINE TRANSFERASE 1"/>
    <property type="match status" value="1"/>
</dbReference>
<evidence type="ECO:0000259" key="5">
    <source>
        <dbReference type="Pfam" id="PF04101"/>
    </source>
</evidence>
<dbReference type="AlphaFoldDB" id="A0A1F8AQ18"/>
<dbReference type="GO" id="GO:1901137">
    <property type="term" value="P:carbohydrate derivative biosynthetic process"/>
    <property type="evidence" value="ECO:0007669"/>
    <property type="project" value="UniProtKB-ARBA"/>
</dbReference>
<evidence type="ECO:0000256" key="2">
    <source>
        <dbReference type="ARBA" id="ARBA00022679"/>
    </source>
</evidence>
<name>A0A1F8AQ18_9BACT</name>
<dbReference type="GO" id="GO:0005975">
    <property type="term" value="P:carbohydrate metabolic process"/>
    <property type="evidence" value="ECO:0007669"/>
    <property type="project" value="InterPro"/>
</dbReference>
<dbReference type="SUPFAM" id="SSF53756">
    <property type="entry name" value="UDP-Glycosyltransferase/glycogen phosphorylase"/>
    <property type="match status" value="1"/>
</dbReference>
<evidence type="ECO:0000313" key="6">
    <source>
        <dbReference type="EMBL" id="OGM53866.1"/>
    </source>
</evidence>
<dbReference type="EMBL" id="MGGW01000020">
    <property type="protein sequence ID" value="OGM53866.1"/>
    <property type="molecule type" value="Genomic_DNA"/>
</dbReference>
<evidence type="ECO:0000259" key="4">
    <source>
        <dbReference type="Pfam" id="PF03033"/>
    </source>
</evidence>
<feature type="domain" description="Glycosyltransferase family 28 N-terminal" evidence="4">
    <location>
        <begin position="15"/>
        <end position="149"/>
    </location>
</feature>
<sequence length="365" mass="40645">MKKIVFAGSHGATTAVSIIQELKKIKPINWQISWIGARRAFEGIDRKPFEARLFPKLGVAYYSVDAGRLQMKFSVWTLPAILKVPYGLIQAYFLMRKIKPDVVFSLGGSVGFLACLCGFLLRTRVLVHEQTFAAGRANLLSSPFATKILLARGESGTFFPKRKTVLVGNPIRKSIKRVKPKRSIGNPPVLLVLGGSRGSKVLNKLLEQILPELLKNYHIIHQTGELDYGRFLTLRQSFDKSATQKYKVVAFIKDVAQTYINSDIIVSRAGANIVSEIMAVHRPAVLIPIPWTYKDEQVISARIAQNCGISVTLNQNKISPGRLLKTIEIVRSNWQGMANSSVGKYTKLDFYSSRLICKIILSSLA</sequence>
<dbReference type="InterPro" id="IPR004276">
    <property type="entry name" value="GlycoTrans_28_N"/>
</dbReference>
<dbReference type="Gene3D" id="3.40.50.2000">
    <property type="entry name" value="Glycogen Phosphorylase B"/>
    <property type="match status" value="2"/>
</dbReference>
<keyword evidence="1" id="KW-0328">Glycosyltransferase</keyword>
<feature type="transmembrane region" description="Helical" evidence="3">
    <location>
        <begin position="102"/>
        <end position="121"/>
    </location>
</feature>
<dbReference type="CDD" id="cd03785">
    <property type="entry name" value="GT28_MurG"/>
    <property type="match status" value="1"/>
</dbReference>
<dbReference type="Proteomes" id="UP000178603">
    <property type="component" value="Unassembled WGS sequence"/>
</dbReference>
<keyword evidence="3" id="KW-1133">Transmembrane helix</keyword>
<organism evidence="6 7">
    <name type="scientific">Candidatus Woesebacteria bacterium RIFCSPHIGHO2_12_FULL_41_24</name>
    <dbReference type="NCBI Taxonomy" id="1802510"/>
    <lineage>
        <taxon>Bacteria</taxon>
        <taxon>Candidatus Woeseibacteriota</taxon>
    </lineage>
</organism>
<comment type="caution">
    <text evidence="6">The sequence shown here is derived from an EMBL/GenBank/DDBJ whole genome shotgun (WGS) entry which is preliminary data.</text>
</comment>
<feature type="domain" description="Glycosyl transferase family 28 C-terminal" evidence="5">
    <location>
        <begin position="189"/>
        <end position="333"/>
    </location>
</feature>
<gene>
    <name evidence="6" type="ORF">A3E44_05625</name>
</gene>
<evidence type="ECO:0000256" key="1">
    <source>
        <dbReference type="ARBA" id="ARBA00022676"/>
    </source>
</evidence>
<accession>A0A1F8AQ18</accession>
<dbReference type="InterPro" id="IPR007235">
    <property type="entry name" value="Glyco_trans_28_C"/>
</dbReference>
<proteinExistence type="predicted"/>